<comment type="caution">
    <text evidence="1">The sequence shown here is derived from an EMBL/GenBank/DDBJ whole genome shotgun (WGS) entry which is preliminary data.</text>
</comment>
<gene>
    <name evidence="1" type="ORF">AVEN_181746_1</name>
</gene>
<protein>
    <submittedName>
        <fullName evidence="1">Uncharacterized protein</fullName>
    </submittedName>
</protein>
<keyword evidence="2" id="KW-1185">Reference proteome</keyword>
<evidence type="ECO:0000313" key="1">
    <source>
        <dbReference type="EMBL" id="GBM63038.1"/>
    </source>
</evidence>
<feature type="non-terminal residue" evidence="1">
    <location>
        <position position="1"/>
    </location>
</feature>
<organism evidence="1 2">
    <name type="scientific">Araneus ventricosus</name>
    <name type="common">Orbweaver spider</name>
    <name type="synonym">Epeira ventricosa</name>
    <dbReference type="NCBI Taxonomy" id="182803"/>
    <lineage>
        <taxon>Eukaryota</taxon>
        <taxon>Metazoa</taxon>
        <taxon>Ecdysozoa</taxon>
        <taxon>Arthropoda</taxon>
        <taxon>Chelicerata</taxon>
        <taxon>Arachnida</taxon>
        <taxon>Araneae</taxon>
        <taxon>Araneomorphae</taxon>
        <taxon>Entelegynae</taxon>
        <taxon>Araneoidea</taxon>
        <taxon>Araneidae</taxon>
        <taxon>Araneus</taxon>
    </lineage>
</organism>
<reference evidence="1 2" key="1">
    <citation type="journal article" date="2019" name="Sci. Rep.">
        <title>Orb-weaving spider Araneus ventricosus genome elucidates the spidroin gene catalogue.</title>
        <authorList>
            <person name="Kono N."/>
            <person name="Nakamura H."/>
            <person name="Ohtoshi R."/>
            <person name="Moran D.A.P."/>
            <person name="Shinohara A."/>
            <person name="Yoshida Y."/>
            <person name="Fujiwara M."/>
            <person name="Mori M."/>
            <person name="Tomita M."/>
            <person name="Arakawa K."/>
        </authorList>
    </citation>
    <scope>NUCLEOTIDE SEQUENCE [LARGE SCALE GENOMIC DNA]</scope>
</reference>
<proteinExistence type="predicted"/>
<dbReference type="Proteomes" id="UP000499080">
    <property type="component" value="Unassembled WGS sequence"/>
</dbReference>
<evidence type="ECO:0000313" key="2">
    <source>
        <dbReference type="Proteomes" id="UP000499080"/>
    </source>
</evidence>
<name>A0A4Y2HCM8_ARAVE</name>
<accession>A0A4Y2HCM8</accession>
<dbReference type="EMBL" id="BGPR01102426">
    <property type="protein sequence ID" value="GBM63038.1"/>
    <property type="molecule type" value="Genomic_DNA"/>
</dbReference>
<sequence length="11" mass="1490">HRLEKHRQTRE</sequence>